<evidence type="ECO:0000256" key="6">
    <source>
        <dbReference type="ARBA" id="ARBA00023141"/>
    </source>
</evidence>
<dbReference type="PANTHER" id="PTHR21225:SF12">
    <property type="entry name" value="PHOSPHO-2-DEHYDRO-3-DEOXYHEPTONATE ALDOLASE, TYROSINE-INHIBITED"/>
    <property type="match status" value="1"/>
</dbReference>
<comment type="similarity">
    <text evidence="3 8">Belongs to the class-I DAHP synthase family.</text>
</comment>
<dbReference type="EC" id="2.5.1.54" evidence="8"/>
<evidence type="ECO:0000256" key="1">
    <source>
        <dbReference type="ARBA" id="ARBA00003726"/>
    </source>
</evidence>
<dbReference type="GO" id="GO:0003849">
    <property type="term" value="F:3-deoxy-7-phosphoheptulonate synthase activity"/>
    <property type="evidence" value="ECO:0007669"/>
    <property type="project" value="UniProtKB-EC"/>
</dbReference>
<organism evidence="10 11">
    <name type="scientific">Paraburkholderia caffeinitolerans</name>
    <dbReference type="NCBI Taxonomy" id="1723730"/>
    <lineage>
        <taxon>Bacteria</taxon>
        <taxon>Pseudomonadati</taxon>
        <taxon>Pseudomonadota</taxon>
        <taxon>Betaproteobacteria</taxon>
        <taxon>Burkholderiales</taxon>
        <taxon>Burkholderiaceae</taxon>
        <taxon>Paraburkholderia</taxon>
    </lineage>
</organism>
<dbReference type="SUPFAM" id="SSF51569">
    <property type="entry name" value="Aldolase"/>
    <property type="match status" value="1"/>
</dbReference>
<dbReference type="AlphaFoldDB" id="A0A6J5G3C5"/>
<dbReference type="PIRSF" id="PIRSF001361">
    <property type="entry name" value="DAHP_synthase"/>
    <property type="match status" value="1"/>
</dbReference>
<evidence type="ECO:0000313" key="11">
    <source>
        <dbReference type="Proteomes" id="UP000494119"/>
    </source>
</evidence>
<dbReference type="GO" id="GO:0009423">
    <property type="term" value="P:chorismate biosynthetic process"/>
    <property type="evidence" value="ECO:0007669"/>
    <property type="project" value="UniProtKB-UniPathway"/>
</dbReference>
<keyword evidence="5 8" id="KW-0808">Transferase</keyword>
<evidence type="ECO:0000256" key="5">
    <source>
        <dbReference type="ARBA" id="ARBA00022679"/>
    </source>
</evidence>
<dbReference type="GO" id="GO:0008652">
    <property type="term" value="P:amino acid biosynthetic process"/>
    <property type="evidence" value="ECO:0007669"/>
    <property type="project" value="UniProtKB-KW"/>
</dbReference>
<keyword evidence="4 8" id="KW-0028">Amino-acid biosynthesis</keyword>
<name>A0A6J5G3C5_9BURK</name>
<keyword evidence="6 8" id="KW-0057">Aromatic amino acid biosynthesis</keyword>
<proteinExistence type="inferred from homology"/>
<dbReference type="InterPro" id="IPR013785">
    <property type="entry name" value="Aldolase_TIM"/>
</dbReference>
<dbReference type="NCBIfam" id="TIGR00034">
    <property type="entry name" value="aroFGH"/>
    <property type="match status" value="1"/>
</dbReference>
<comment type="pathway">
    <text evidence="2 8">Metabolic intermediate biosynthesis; chorismate biosynthesis; chorismate from D-erythrose 4-phosphate and phosphoenolpyruvate: step 1/7.</text>
</comment>
<dbReference type="Pfam" id="PF00793">
    <property type="entry name" value="DAHP_synth_1"/>
    <property type="match status" value="1"/>
</dbReference>
<comment type="function">
    <text evidence="1 8">Stereospecific condensation of phosphoenolpyruvate (PEP) and D-erythrose-4-phosphate (E4P) giving rise to 3-deoxy-D-arabino-heptulosonate-7-phosphate (DAHP).</text>
</comment>
<evidence type="ECO:0000313" key="10">
    <source>
        <dbReference type="EMBL" id="CAB3791971.1"/>
    </source>
</evidence>
<sequence>MPEKILSRIDNPQHDQEVGFADATEDTTRIDDTRIGAVRPLISPALLLDELPVPQATQTLVETSRAQIGEVLAQRDDRVVVVVGPCSIHDHDQAIEYAKLLKEEADRLKDDLLVVMRVYFEKPRTTVGWKGYINDPRLDGSFRINEGLRAARQLLLDINALGLPTGTEFLDLLSPQYIADLVAWGAIGARTTESQSHRQLASGLSCPIGFKNGTDGGVQIAADAIVAARASHAFMGMTKMGMAAIFETRGNNDCHVILRGGKSGPNYDAASVAACAAALAKAGLREQVMIDCSHANSSKQHQRQIEVARDIGAQLAGGDSRIVGVMIESHLEEGRQDLEPGVPLKRGVSITDACISWAQTQPVLESLAQAVRSRRGKRVG</sequence>
<evidence type="ECO:0000256" key="2">
    <source>
        <dbReference type="ARBA" id="ARBA00004688"/>
    </source>
</evidence>
<evidence type="ECO:0000259" key="9">
    <source>
        <dbReference type="Pfam" id="PF00793"/>
    </source>
</evidence>
<reference evidence="10 11" key="1">
    <citation type="submission" date="2020-04" db="EMBL/GenBank/DDBJ databases">
        <authorList>
            <person name="De Canck E."/>
        </authorList>
    </citation>
    <scope>NUCLEOTIDE SEQUENCE [LARGE SCALE GENOMIC DNA]</scope>
    <source>
        <strain evidence="10 11">LMG 28688</strain>
    </source>
</reference>
<dbReference type="InterPro" id="IPR006218">
    <property type="entry name" value="DAHP1/KDSA"/>
</dbReference>
<dbReference type="GO" id="GO:0009073">
    <property type="term" value="P:aromatic amino acid family biosynthetic process"/>
    <property type="evidence" value="ECO:0007669"/>
    <property type="project" value="UniProtKB-KW"/>
</dbReference>
<dbReference type="FunFam" id="3.20.20.70:FF:000005">
    <property type="entry name" value="Phospho-2-dehydro-3-deoxyheptonate aldolase"/>
    <property type="match status" value="1"/>
</dbReference>
<dbReference type="NCBIfam" id="NF009396">
    <property type="entry name" value="PRK12756.1"/>
    <property type="match status" value="1"/>
</dbReference>
<accession>A0A6J5G3C5</accession>
<dbReference type="UniPathway" id="UPA00053">
    <property type="reaction ID" value="UER00084"/>
</dbReference>
<comment type="catalytic activity">
    <reaction evidence="7 8">
        <text>D-erythrose 4-phosphate + phosphoenolpyruvate + H2O = 7-phospho-2-dehydro-3-deoxy-D-arabino-heptonate + phosphate</text>
        <dbReference type="Rhea" id="RHEA:14717"/>
        <dbReference type="ChEBI" id="CHEBI:15377"/>
        <dbReference type="ChEBI" id="CHEBI:16897"/>
        <dbReference type="ChEBI" id="CHEBI:43474"/>
        <dbReference type="ChEBI" id="CHEBI:58394"/>
        <dbReference type="ChEBI" id="CHEBI:58702"/>
        <dbReference type="EC" id="2.5.1.54"/>
    </reaction>
</comment>
<evidence type="ECO:0000256" key="4">
    <source>
        <dbReference type="ARBA" id="ARBA00022605"/>
    </source>
</evidence>
<dbReference type="Gene3D" id="3.20.20.70">
    <property type="entry name" value="Aldolase class I"/>
    <property type="match status" value="1"/>
</dbReference>
<dbReference type="NCBIfam" id="NF009395">
    <property type="entry name" value="PRK12755.1"/>
    <property type="match status" value="1"/>
</dbReference>
<dbReference type="PANTHER" id="PTHR21225">
    <property type="entry name" value="PHOSPHO-2-DEHYDRO-3-DEOXYHEPTONATE ALDOLASE DAHP SYNTHETASE"/>
    <property type="match status" value="1"/>
</dbReference>
<keyword evidence="11" id="KW-1185">Reference proteome</keyword>
<dbReference type="EMBL" id="CADIKL010000015">
    <property type="protein sequence ID" value="CAB3791971.1"/>
    <property type="molecule type" value="Genomic_DNA"/>
</dbReference>
<evidence type="ECO:0000256" key="3">
    <source>
        <dbReference type="ARBA" id="ARBA00007985"/>
    </source>
</evidence>
<dbReference type="GO" id="GO:0042802">
    <property type="term" value="F:identical protein binding"/>
    <property type="evidence" value="ECO:0007669"/>
    <property type="project" value="UniProtKB-ARBA"/>
</dbReference>
<dbReference type="InterPro" id="IPR006219">
    <property type="entry name" value="DAHP_synth_1"/>
</dbReference>
<gene>
    <name evidence="10" type="primary">aroG_2</name>
    <name evidence="10" type="ORF">LMG28688_03423</name>
</gene>
<dbReference type="GO" id="GO:0005737">
    <property type="term" value="C:cytoplasm"/>
    <property type="evidence" value="ECO:0007669"/>
    <property type="project" value="TreeGrafter"/>
</dbReference>
<protein>
    <recommendedName>
        <fullName evidence="8">Phospho-2-dehydro-3-deoxyheptonate aldolase</fullName>
        <ecNumber evidence="8">2.5.1.54</ecNumber>
    </recommendedName>
</protein>
<evidence type="ECO:0000256" key="7">
    <source>
        <dbReference type="ARBA" id="ARBA00047508"/>
    </source>
</evidence>
<evidence type="ECO:0000256" key="8">
    <source>
        <dbReference type="PIRNR" id="PIRNR001361"/>
    </source>
</evidence>
<dbReference type="Proteomes" id="UP000494119">
    <property type="component" value="Unassembled WGS sequence"/>
</dbReference>
<feature type="domain" description="DAHP synthetase I/KDSA" evidence="9">
    <location>
        <begin position="70"/>
        <end position="363"/>
    </location>
</feature>